<dbReference type="SUPFAM" id="SSF53850">
    <property type="entry name" value="Periplasmic binding protein-like II"/>
    <property type="match status" value="1"/>
</dbReference>
<reference evidence="2 3" key="1">
    <citation type="submission" date="2018-06" db="EMBL/GenBank/DDBJ databases">
        <authorList>
            <consortium name="Pathogen Informatics"/>
            <person name="Doyle S."/>
        </authorList>
    </citation>
    <scope>NUCLEOTIDE SEQUENCE [LARGE SCALE GENOMIC DNA]</scope>
    <source>
        <strain evidence="2 3">NCTC11685</strain>
    </source>
</reference>
<evidence type="ECO:0000313" key="2">
    <source>
        <dbReference type="EMBL" id="STW78470.1"/>
    </source>
</evidence>
<dbReference type="EMBL" id="UGMS01000003">
    <property type="protein sequence ID" value="STW78470.1"/>
    <property type="molecule type" value="Genomic_DNA"/>
</dbReference>
<dbReference type="InterPro" id="IPR005119">
    <property type="entry name" value="LysR_subst-bd"/>
</dbReference>
<dbReference type="Pfam" id="PF03466">
    <property type="entry name" value="LysR_substrate"/>
    <property type="match status" value="1"/>
</dbReference>
<name>A0A7H4PJ97_9ENTR</name>
<proteinExistence type="predicted"/>
<feature type="domain" description="LysR substrate-binding" evidence="1">
    <location>
        <begin position="2"/>
        <end position="131"/>
    </location>
</feature>
<gene>
    <name evidence="2" type="ORF">NCTC11685_05772</name>
</gene>
<comment type="caution">
    <text evidence="2">The sequence shown here is derived from an EMBL/GenBank/DDBJ whole genome shotgun (WGS) entry which is preliminary data.</text>
</comment>
<dbReference type="AlphaFoldDB" id="A0A7H4PJ97"/>
<accession>A0A7H4PJ97</accession>
<dbReference type="Proteomes" id="UP000254863">
    <property type="component" value="Unassembled WGS sequence"/>
</dbReference>
<dbReference type="Gene3D" id="3.40.190.290">
    <property type="match status" value="1"/>
</dbReference>
<organism evidence="2 3">
    <name type="scientific">Klebsiella michiganensis</name>
    <dbReference type="NCBI Taxonomy" id="1134687"/>
    <lineage>
        <taxon>Bacteria</taxon>
        <taxon>Pseudomonadati</taxon>
        <taxon>Pseudomonadota</taxon>
        <taxon>Gammaproteobacteria</taxon>
        <taxon>Enterobacterales</taxon>
        <taxon>Enterobacteriaceae</taxon>
        <taxon>Klebsiella/Raoultella group</taxon>
        <taxon>Klebsiella</taxon>
    </lineage>
</organism>
<protein>
    <submittedName>
        <fullName evidence="2">Transcriptional regulator yeeY</fullName>
    </submittedName>
</protein>
<evidence type="ECO:0000259" key="1">
    <source>
        <dbReference type="Pfam" id="PF03466"/>
    </source>
</evidence>
<sequence length="160" mass="17570">MLMEGRADLLLGVLGDPPALSGCRSVLLGEVAQAFVVAPRHPLAQIAGPLGWRTLRRHRAIVADGAWPQIDAQDSLAVFDLSARLTLLCAGLGWGYLPLFQVQPFIARGELQILKTTVPEPVNRAWIGWNEDICGQAGEWWRKKILANSAIHQVYNTKIV</sequence>
<evidence type="ECO:0000313" key="3">
    <source>
        <dbReference type="Proteomes" id="UP000254863"/>
    </source>
</evidence>